<gene>
    <name evidence="1" type="ORF">DSM25559_3787</name>
</gene>
<accession>A0A1R3U1Y2</accession>
<name>A0A1R3U1Y2_9HYPH</name>
<dbReference type="STRING" id="1907666.DSM25559_3787"/>
<sequence>MRKNEQALCEAVIRRFEKHEHAVRTDVTHPEKDGSGPPVEVRFRLGSVRYAIEHTLVEPFEKSIEWGAEFEAFAREIVDTLDGSMPSPGIYDLVFPIHPTRGQHRRRHPALRAAIIEWVRAMAFEMFEECPTRPDRERRPHGYEGVRETNIGGINLLLKRRAHWAQSGTRHDGILFVSRLVEGNIEPLRRDRIEIALNSKFRKLQHCRDDGDTTICILEFGDIALTSHVSIAEALEPLLEGRVDVPDHMFIADTTDDELWYLFHVLNEDVFSIGADWIDIGPARCLRKLRRKVPRSRARPSV</sequence>
<dbReference type="Proteomes" id="UP000187891">
    <property type="component" value="Unassembled WGS sequence"/>
</dbReference>
<organism evidence="1 2">
    <name type="scientific">Agrobacterium rosae</name>
    <dbReference type="NCBI Taxonomy" id="1972867"/>
    <lineage>
        <taxon>Bacteria</taxon>
        <taxon>Pseudomonadati</taxon>
        <taxon>Pseudomonadota</taxon>
        <taxon>Alphaproteobacteria</taxon>
        <taxon>Hyphomicrobiales</taxon>
        <taxon>Rhizobiaceae</taxon>
        <taxon>Rhizobium/Agrobacterium group</taxon>
        <taxon>Agrobacterium</taxon>
    </lineage>
</organism>
<evidence type="ECO:0000313" key="1">
    <source>
        <dbReference type="EMBL" id="SCX31710.1"/>
    </source>
</evidence>
<reference evidence="2" key="1">
    <citation type="submission" date="2016-10" db="EMBL/GenBank/DDBJ databases">
        <authorList>
            <person name="Wibberg D."/>
        </authorList>
    </citation>
    <scope>NUCLEOTIDE SEQUENCE [LARGE SCALE GENOMIC DNA]</scope>
</reference>
<evidence type="ECO:0000313" key="2">
    <source>
        <dbReference type="Proteomes" id="UP000187891"/>
    </source>
</evidence>
<dbReference type="AlphaFoldDB" id="A0A1R3U1Y2"/>
<protein>
    <submittedName>
        <fullName evidence="1">Uncharacterized protein</fullName>
    </submittedName>
</protein>
<dbReference type="EMBL" id="FMUE01000010">
    <property type="protein sequence ID" value="SCX31710.1"/>
    <property type="molecule type" value="Genomic_DNA"/>
</dbReference>
<proteinExistence type="predicted"/>